<keyword evidence="6 9" id="KW-0472">Membrane</keyword>
<comment type="subcellular location">
    <subcellularLocation>
        <location evidence="1">Membrane</location>
        <topology evidence="1">Multi-pass membrane protein</topology>
    </subcellularLocation>
</comment>
<keyword evidence="12" id="KW-1185">Reference proteome</keyword>
<keyword evidence="7 11" id="KW-0407">Ion channel</keyword>
<dbReference type="EMBL" id="FOND01000003">
    <property type="protein sequence ID" value="SFE32327.1"/>
    <property type="molecule type" value="Genomic_DNA"/>
</dbReference>
<feature type="transmembrane region" description="Helical" evidence="9">
    <location>
        <begin position="183"/>
        <end position="208"/>
    </location>
</feature>
<dbReference type="InterPro" id="IPR013099">
    <property type="entry name" value="K_chnl_dom"/>
</dbReference>
<reference evidence="12" key="1">
    <citation type="submission" date="2016-10" db="EMBL/GenBank/DDBJ databases">
        <authorList>
            <person name="Varghese N."/>
            <person name="Submissions S."/>
        </authorList>
    </citation>
    <scope>NUCLEOTIDE SEQUENCE [LARGE SCALE GENOMIC DNA]</scope>
    <source>
        <strain evidence="12">DSM 46838</strain>
    </source>
</reference>
<dbReference type="RefSeq" id="WP_092195656.1">
    <property type="nucleotide sequence ID" value="NZ_FOND01000003.1"/>
</dbReference>
<dbReference type="Pfam" id="PF07885">
    <property type="entry name" value="Ion_trans_2"/>
    <property type="match status" value="1"/>
</dbReference>
<dbReference type="SUPFAM" id="SSF81324">
    <property type="entry name" value="Voltage-gated potassium channels"/>
    <property type="match status" value="1"/>
</dbReference>
<dbReference type="InterPro" id="IPR027359">
    <property type="entry name" value="Volt_channel_dom_sf"/>
</dbReference>
<evidence type="ECO:0000256" key="8">
    <source>
        <dbReference type="SAM" id="MobiDB-lite"/>
    </source>
</evidence>
<dbReference type="AlphaFoldDB" id="A0A1I1ZKU6"/>
<organism evidence="11 12">
    <name type="scientific">Blastococcus tunisiensis</name>
    <dbReference type="NCBI Taxonomy" id="1798228"/>
    <lineage>
        <taxon>Bacteria</taxon>
        <taxon>Bacillati</taxon>
        <taxon>Actinomycetota</taxon>
        <taxon>Actinomycetes</taxon>
        <taxon>Geodermatophilales</taxon>
        <taxon>Geodermatophilaceae</taxon>
        <taxon>Blastococcus</taxon>
    </lineage>
</organism>
<keyword evidence="5" id="KW-0406">Ion transport</keyword>
<name>A0A1I1ZKU6_9ACTN</name>
<dbReference type="InterPro" id="IPR028325">
    <property type="entry name" value="VG_K_chnl"/>
</dbReference>
<gene>
    <name evidence="11" type="ORF">SAMN05216574_10390</name>
</gene>
<dbReference type="Gene3D" id="1.20.120.350">
    <property type="entry name" value="Voltage-gated potassium channels. Chain C"/>
    <property type="match status" value="1"/>
</dbReference>
<accession>A0A1I1ZKU6</accession>
<dbReference type="Gene3D" id="1.20.5.110">
    <property type="match status" value="1"/>
</dbReference>
<feature type="compositionally biased region" description="Gly residues" evidence="8">
    <location>
        <begin position="252"/>
        <end position="261"/>
    </location>
</feature>
<dbReference type="GO" id="GO:0005249">
    <property type="term" value="F:voltage-gated potassium channel activity"/>
    <property type="evidence" value="ECO:0007669"/>
    <property type="project" value="InterPro"/>
</dbReference>
<evidence type="ECO:0000256" key="9">
    <source>
        <dbReference type="SAM" id="Phobius"/>
    </source>
</evidence>
<evidence type="ECO:0000256" key="5">
    <source>
        <dbReference type="ARBA" id="ARBA00023065"/>
    </source>
</evidence>
<sequence length="261" mass="28531">MSHPLPTEHRRERWERAAEWPLTLAALVFLAAYAWPILDQDLAAPWPRVCQAATWVAWSAFAVDYAARLALSRRRWAFVRSHLFDLAVVVLPLLRPLRLLRLVTLLTVLNRHAGQSLRGRVIVYVCGATSLIIFVAALALLDAEGDHPDANVDGFGDSLWWAFATVTTVGYGDRYPVTTEGRVIAAGLMLAGIALLGVVTATFASWLVERVQEVGEESQTATRRDVRALMQEVTALRAELSARPREAPAGVDGNGAAGRSG</sequence>
<dbReference type="Gene3D" id="1.10.287.70">
    <property type="match status" value="1"/>
</dbReference>
<dbReference type="PANTHER" id="PTHR11537">
    <property type="entry name" value="VOLTAGE-GATED POTASSIUM CHANNEL"/>
    <property type="match status" value="1"/>
</dbReference>
<evidence type="ECO:0000256" key="6">
    <source>
        <dbReference type="ARBA" id="ARBA00023136"/>
    </source>
</evidence>
<evidence type="ECO:0000256" key="4">
    <source>
        <dbReference type="ARBA" id="ARBA00022989"/>
    </source>
</evidence>
<dbReference type="GO" id="GO:0008076">
    <property type="term" value="C:voltage-gated potassium channel complex"/>
    <property type="evidence" value="ECO:0007669"/>
    <property type="project" value="InterPro"/>
</dbReference>
<dbReference type="STRING" id="1798228.SAMN05216574_10390"/>
<proteinExistence type="predicted"/>
<evidence type="ECO:0000256" key="1">
    <source>
        <dbReference type="ARBA" id="ARBA00004141"/>
    </source>
</evidence>
<dbReference type="PRINTS" id="PR00169">
    <property type="entry name" value="KCHANNEL"/>
</dbReference>
<feature type="domain" description="Potassium channel" evidence="10">
    <location>
        <begin position="141"/>
        <end position="208"/>
    </location>
</feature>
<dbReference type="GO" id="GO:0001508">
    <property type="term" value="P:action potential"/>
    <property type="evidence" value="ECO:0007669"/>
    <property type="project" value="TreeGrafter"/>
</dbReference>
<keyword evidence="4 9" id="KW-1133">Transmembrane helix</keyword>
<keyword evidence="2" id="KW-0813">Transport</keyword>
<feature type="region of interest" description="Disordered" evidence="8">
    <location>
        <begin position="241"/>
        <end position="261"/>
    </location>
</feature>
<feature type="transmembrane region" description="Helical" evidence="9">
    <location>
        <begin position="121"/>
        <end position="141"/>
    </location>
</feature>
<dbReference type="Proteomes" id="UP000198589">
    <property type="component" value="Unassembled WGS sequence"/>
</dbReference>
<evidence type="ECO:0000256" key="7">
    <source>
        <dbReference type="ARBA" id="ARBA00023303"/>
    </source>
</evidence>
<keyword evidence="3 9" id="KW-0812">Transmembrane</keyword>
<feature type="transmembrane region" description="Helical" evidence="9">
    <location>
        <begin position="20"/>
        <end position="38"/>
    </location>
</feature>
<dbReference type="PANTHER" id="PTHR11537:SF254">
    <property type="entry name" value="POTASSIUM VOLTAGE-GATED CHANNEL PROTEIN SHAB"/>
    <property type="match status" value="1"/>
</dbReference>
<evidence type="ECO:0000259" key="10">
    <source>
        <dbReference type="Pfam" id="PF07885"/>
    </source>
</evidence>
<evidence type="ECO:0000313" key="12">
    <source>
        <dbReference type="Proteomes" id="UP000198589"/>
    </source>
</evidence>
<protein>
    <submittedName>
        <fullName evidence="11">Voltage-gated potassium channel</fullName>
    </submittedName>
</protein>
<evidence type="ECO:0000313" key="11">
    <source>
        <dbReference type="EMBL" id="SFE32327.1"/>
    </source>
</evidence>
<evidence type="ECO:0000256" key="3">
    <source>
        <dbReference type="ARBA" id="ARBA00022692"/>
    </source>
</evidence>
<dbReference type="OrthoDB" id="9799090at2"/>
<evidence type="ECO:0000256" key="2">
    <source>
        <dbReference type="ARBA" id="ARBA00022448"/>
    </source>
</evidence>